<dbReference type="Proteomes" id="UP000076738">
    <property type="component" value="Unassembled WGS sequence"/>
</dbReference>
<keyword evidence="3" id="KW-0256">Endoplasmic reticulum</keyword>
<accession>A0A167K660</accession>
<dbReference type="GO" id="GO:0005789">
    <property type="term" value="C:endoplasmic reticulum membrane"/>
    <property type="evidence" value="ECO:0007669"/>
    <property type="project" value="UniProtKB-SubCell"/>
</dbReference>
<evidence type="ECO:0000256" key="7">
    <source>
        <dbReference type="SAM" id="Phobius"/>
    </source>
</evidence>
<keyword evidence="2 7" id="KW-0812">Transmembrane</keyword>
<dbReference type="STRING" id="1330018.A0A167K660"/>
<evidence type="ECO:0000313" key="8">
    <source>
        <dbReference type="EMBL" id="KZO94302.1"/>
    </source>
</evidence>
<evidence type="ECO:0000256" key="5">
    <source>
        <dbReference type="ARBA" id="ARBA00023136"/>
    </source>
</evidence>
<feature type="region of interest" description="Disordered" evidence="6">
    <location>
        <begin position="1"/>
        <end position="25"/>
    </location>
</feature>
<name>A0A167K660_CALVF</name>
<keyword evidence="5 7" id="KW-0472">Membrane</keyword>
<evidence type="ECO:0000256" key="3">
    <source>
        <dbReference type="ARBA" id="ARBA00022824"/>
    </source>
</evidence>
<feature type="compositionally biased region" description="Low complexity" evidence="6">
    <location>
        <begin position="12"/>
        <end position="25"/>
    </location>
</feature>
<comment type="subcellular location">
    <subcellularLocation>
        <location evidence="1">Endoplasmic reticulum membrane</location>
        <topology evidence="1">Multi-pass membrane protein</topology>
    </subcellularLocation>
</comment>
<evidence type="ECO:0000313" key="9">
    <source>
        <dbReference type="Proteomes" id="UP000076738"/>
    </source>
</evidence>
<feature type="compositionally biased region" description="Basic residues" evidence="6">
    <location>
        <begin position="1"/>
        <end position="11"/>
    </location>
</feature>
<dbReference type="InterPro" id="IPR024512">
    <property type="entry name" value="Ser_palmitoyltrfase_ssu-like"/>
</dbReference>
<keyword evidence="4 7" id="KW-1133">Transmembrane helix</keyword>
<organism evidence="8 9">
    <name type="scientific">Calocera viscosa (strain TUFC12733)</name>
    <dbReference type="NCBI Taxonomy" id="1330018"/>
    <lineage>
        <taxon>Eukaryota</taxon>
        <taxon>Fungi</taxon>
        <taxon>Dikarya</taxon>
        <taxon>Basidiomycota</taxon>
        <taxon>Agaricomycotina</taxon>
        <taxon>Dacrymycetes</taxon>
        <taxon>Dacrymycetales</taxon>
        <taxon>Dacrymycetaceae</taxon>
        <taxon>Calocera</taxon>
    </lineage>
</organism>
<protein>
    <submittedName>
        <fullName evidence="8">Uncharacterized protein</fullName>
    </submittedName>
</protein>
<evidence type="ECO:0000256" key="1">
    <source>
        <dbReference type="ARBA" id="ARBA00004477"/>
    </source>
</evidence>
<evidence type="ECO:0000256" key="2">
    <source>
        <dbReference type="ARBA" id="ARBA00022692"/>
    </source>
</evidence>
<sequence length="145" mass="16416">MPHTLHSRPSSRKPSPSSLSGVSSLSNISEEGSQKVAVLALERAHAVAVDKRSQRERAFVDPYGNFFVRKWLLFESTFALSMLEPWEKVLVLSLCFFLFTLITVGVCRYLPFHLQFLNHRARFYILGDEHAPLSAVATLLAAKRR</sequence>
<dbReference type="OrthoDB" id="202672at2759"/>
<gene>
    <name evidence="8" type="ORF">CALVIDRAFT_221654</name>
</gene>
<evidence type="ECO:0000256" key="6">
    <source>
        <dbReference type="SAM" id="MobiDB-lite"/>
    </source>
</evidence>
<keyword evidence="9" id="KW-1185">Reference proteome</keyword>
<dbReference type="AlphaFoldDB" id="A0A167K660"/>
<dbReference type="EMBL" id="KV417295">
    <property type="protein sequence ID" value="KZO94302.1"/>
    <property type="molecule type" value="Genomic_DNA"/>
</dbReference>
<proteinExistence type="predicted"/>
<evidence type="ECO:0000256" key="4">
    <source>
        <dbReference type="ARBA" id="ARBA00022989"/>
    </source>
</evidence>
<dbReference type="Pfam" id="PF11779">
    <property type="entry name" value="SPT_ssu-like"/>
    <property type="match status" value="1"/>
</dbReference>
<feature type="transmembrane region" description="Helical" evidence="7">
    <location>
        <begin position="89"/>
        <end position="110"/>
    </location>
</feature>
<reference evidence="8 9" key="1">
    <citation type="journal article" date="2016" name="Mol. Biol. Evol.">
        <title>Comparative Genomics of Early-Diverging Mushroom-Forming Fungi Provides Insights into the Origins of Lignocellulose Decay Capabilities.</title>
        <authorList>
            <person name="Nagy L.G."/>
            <person name="Riley R."/>
            <person name="Tritt A."/>
            <person name="Adam C."/>
            <person name="Daum C."/>
            <person name="Floudas D."/>
            <person name="Sun H."/>
            <person name="Yadav J.S."/>
            <person name="Pangilinan J."/>
            <person name="Larsson K.H."/>
            <person name="Matsuura K."/>
            <person name="Barry K."/>
            <person name="Labutti K."/>
            <person name="Kuo R."/>
            <person name="Ohm R.A."/>
            <person name="Bhattacharya S.S."/>
            <person name="Shirouzu T."/>
            <person name="Yoshinaga Y."/>
            <person name="Martin F.M."/>
            <person name="Grigoriev I.V."/>
            <person name="Hibbett D.S."/>
        </authorList>
    </citation>
    <scope>NUCLEOTIDE SEQUENCE [LARGE SCALE GENOMIC DNA]</scope>
    <source>
        <strain evidence="8 9">TUFC12733</strain>
    </source>
</reference>